<sequence length="98" mass="10890">MSKRKLISIDEAVIYLNLSDEELVDDIDSNSKSSWNLSECVSDSSTKDLSHNCEEIADGYEANMESLQCDSGLNIVVDRIESISESIENETDVKAILE</sequence>
<evidence type="ECO:0000313" key="1">
    <source>
        <dbReference type="EMBL" id="GBL99163.1"/>
    </source>
</evidence>
<dbReference type="EMBL" id="BGPR01000145">
    <property type="protein sequence ID" value="GBL99163.1"/>
    <property type="molecule type" value="Genomic_DNA"/>
</dbReference>
<accession>A0A4Y2C509</accession>
<evidence type="ECO:0000313" key="2">
    <source>
        <dbReference type="Proteomes" id="UP000499080"/>
    </source>
</evidence>
<reference evidence="1 2" key="1">
    <citation type="journal article" date="2019" name="Sci. Rep.">
        <title>Orb-weaving spider Araneus ventricosus genome elucidates the spidroin gene catalogue.</title>
        <authorList>
            <person name="Kono N."/>
            <person name="Nakamura H."/>
            <person name="Ohtoshi R."/>
            <person name="Moran D.A.P."/>
            <person name="Shinohara A."/>
            <person name="Yoshida Y."/>
            <person name="Fujiwara M."/>
            <person name="Mori M."/>
            <person name="Tomita M."/>
            <person name="Arakawa K."/>
        </authorList>
    </citation>
    <scope>NUCLEOTIDE SEQUENCE [LARGE SCALE GENOMIC DNA]</scope>
</reference>
<proteinExistence type="predicted"/>
<protein>
    <submittedName>
        <fullName evidence="1">Uncharacterized protein</fullName>
    </submittedName>
</protein>
<dbReference type="Proteomes" id="UP000499080">
    <property type="component" value="Unassembled WGS sequence"/>
</dbReference>
<comment type="caution">
    <text evidence="1">The sequence shown here is derived from an EMBL/GenBank/DDBJ whole genome shotgun (WGS) entry which is preliminary data.</text>
</comment>
<gene>
    <name evidence="1" type="ORF">AVEN_64150_1</name>
</gene>
<dbReference type="AlphaFoldDB" id="A0A4Y2C509"/>
<keyword evidence="2" id="KW-1185">Reference proteome</keyword>
<name>A0A4Y2C509_ARAVE</name>
<organism evidence="1 2">
    <name type="scientific">Araneus ventricosus</name>
    <name type="common">Orbweaver spider</name>
    <name type="synonym">Epeira ventricosa</name>
    <dbReference type="NCBI Taxonomy" id="182803"/>
    <lineage>
        <taxon>Eukaryota</taxon>
        <taxon>Metazoa</taxon>
        <taxon>Ecdysozoa</taxon>
        <taxon>Arthropoda</taxon>
        <taxon>Chelicerata</taxon>
        <taxon>Arachnida</taxon>
        <taxon>Araneae</taxon>
        <taxon>Araneomorphae</taxon>
        <taxon>Entelegynae</taxon>
        <taxon>Araneoidea</taxon>
        <taxon>Araneidae</taxon>
        <taxon>Araneus</taxon>
    </lineage>
</organism>